<feature type="compositionally biased region" description="Low complexity" evidence="2">
    <location>
        <begin position="31"/>
        <end position="51"/>
    </location>
</feature>
<dbReference type="InterPro" id="IPR045871">
    <property type="entry name" value="AHP1-5/YPD1"/>
</dbReference>
<dbReference type="Gene3D" id="1.20.120.160">
    <property type="entry name" value="HPT domain"/>
    <property type="match status" value="1"/>
</dbReference>
<comment type="caution">
    <text evidence="4">The sequence shown here is derived from an EMBL/GenBank/DDBJ whole genome shotgun (WGS) entry which is preliminary data.</text>
</comment>
<evidence type="ECO:0000256" key="1">
    <source>
        <dbReference type="PROSITE-ProRule" id="PRU00110"/>
    </source>
</evidence>
<accession>J4U998</accession>
<dbReference type="Pfam" id="PF01627">
    <property type="entry name" value="Hpt"/>
    <property type="match status" value="1"/>
</dbReference>
<sequence>MPASPEPAAASPVAAPVDPVKSEDTKDTAKETATPAAAAADSPAPVAEAPATPAPTTPAPSQPAPAADTEEKKDEKKEDVKEGKKDEPAAEEPLPDSPDGIINMEIFSQIQDMDDEDDEDGPGSREFSKGIVWGYFEQAEATFKQMEEAIAEASLSNLSSLGHFLKGSSAALGIIKVQNSCEKMQHYGNLRDEEVGENLEEGEALERIKQLLVDCKRDYGVASRYLRRLYNDEDKAAYSISLRQYVVQVAHSRHPVTPAVFFFLSLSLFSPIPTPTHIQGSLHDT</sequence>
<dbReference type="PANTHER" id="PTHR28242:SF52">
    <property type="entry name" value="PHOSPHORELAY INTERMEDIATE PROTEIN YPD1"/>
    <property type="match status" value="1"/>
</dbReference>
<dbReference type="EMBL" id="ALBS01000261">
    <property type="protein sequence ID" value="EJT47190.1"/>
    <property type="molecule type" value="Genomic_DNA"/>
</dbReference>
<dbReference type="GeneID" id="25987561"/>
<evidence type="ECO:0000259" key="3">
    <source>
        <dbReference type="PROSITE" id="PS50894"/>
    </source>
</evidence>
<feature type="compositionally biased region" description="Low complexity" evidence="2">
    <location>
        <begin position="1"/>
        <end position="19"/>
    </location>
</feature>
<evidence type="ECO:0000313" key="4">
    <source>
        <dbReference type="EMBL" id="EJT47190.1"/>
    </source>
</evidence>
<dbReference type="CDD" id="cd00088">
    <property type="entry name" value="HPT"/>
    <property type="match status" value="1"/>
</dbReference>
<dbReference type="OrthoDB" id="1673781at2759"/>
<protein>
    <submittedName>
        <fullName evidence="4">Transferase</fullName>
    </submittedName>
</protein>
<dbReference type="KEGG" id="tasa:A1Q1_04048"/>
<dbReference type="HOGENOM" id="CLU_085158_0_0_1"/>
<feature type="compositionally biased region" description="Basic and acidic residues" evidence="2">
    <location>
        <begin position="20"/>
        <end position="30"/>
    </location>
</feature>
<dbReference type="GO" id="GO:0043424">
    <property type="term" value="F:protein histidine kinase binding"/>
    <property type="evidence" value="ECO:0007669"/>
    <property type="project" value="InterPro"/>
</dbReference>
<dbReference type="Proteomes" id="UP000002748">
    <property type="component" value="Unassembled WGS sequence"/>
</dbReference>
<dbReference type="SUPFAM" id="SSF47226">
    <property type="entry name" value="Histidine-containing phosphotransfer domain, HPT domain"/>
    <property type="match status" value="1"/>
</dbReference>
<dbReference type="VEuPathDB" id="FungiDB:A1Q1_04048"/>
<dbReference type="PROSITE" id="PS50894">
    <property type="entry name" value="HPT"/>
    <property type="match status" value="1"/>
</dbReference>
<dbReference type="RefSeq" id="XP_014177900.1">
    <property type="nucleotide sequence ID" value="XM_014322425.1"/>
</dbReference>
<dbReference type="InterPro" id="IPR036641">
    <property type="entry name" value="HPT_dom_sf"/>
</dbReference>
<dbReference type="GO" id="GO:0000160">
    <property type="term" value="P:phosphorelay signal transduction system"/>
    <property type="evidence" value="ECO:0007669"/>
    <property type="project" value="InterPro"/>
</dbReference>
<dbReference type="AlphaFoldDB" id="J4U998"/>
<evidence type="ECO:0000256" key="2">
    <source>
        <dbReference type="SAM" id="MobiDB-lite"/>
    </source>
</evidence>
<organism evidence="4 5">
    <name type="scientific">Trichosporon asahii var. asahii (strain ATCC 90039 / CBS 2479 / JCM 2466 / KCTC 7840 / NBRC 103889/ NCYC 2677 / UAMH 7654)</name>
    <name type="common">Yeast</name>
    <dbReference type="NCBI Taxonomy" id="1186058"/>
    <lineage>
        <taxon>Eukaryota</taxon>
        <taxon>Fungi</taxon>
        <taxon>Dikarya</taxon>
        <taxon>Basidiomycota</taxon>
        <taxon>Agaricomycotina</taxon>
        <taxon>Tremellomycetes</taxon>
        <taxon>Trichosporonales</taxon>
        <taxon>Trichosporonaceae</taxon>
        <taxon>Trichosporon</taxon>
    </lineage>
</organism>
<dbReference type="GO" id="GO:0009927">
    <property type="term" value="F:histidine phosphotransfer kinase activity"/>
    <property type="evidence" value="ECO:0007669"/>
    <property type="project" value="InterPro"/>
</dbReference>
<keyword evidence="1" id="KW-0597">Phosphoprotein</keyword>
<feature type="compositionally biased region" description="Pro residues" evidence="2">
    <location>
        <begin position="52"/>
        <end position="63"/>
    </location>
</feature>
<name>J4U998_TRIAS</name>
<dbReference type="GO" id="GO:0005737">
    <property type="term" value="C:cytoplasm"/>
    <property type="evidence" value="ECO:0007669"/>
    <property type="project" value="TreeGrafter"/>
</dbReference>
<proteinExistence type="predicted"/>
<feature type="modified residue" description="Phosphohistidine" evidence="1">
    <location>
        <position position="163"/>
    </location>
</feature>
<feature type="compositionally biased region" description="Basic and acidic residues" evidence="2">
    <location>
        <begin position="69"/>
        <end position="88"/>
    </location>
</feature>
<evidence type="ECO:0000313" key="5">
    <source>
        <dbReference type="Proteomes" id="UP000002748"/>
    </source>
</evidence>
<feature type="region of interest" description="Disordered" evidence="2">
    <location>
        <begin position="1"/>
        <end position="101"/>
    </location>
</feature>
<gene>
    <name evidence="4" type="ORF">A1Q1_04048</name>
</gene>
<dbReference type="InterPro" id="IPR008207">
    <property type="entry name" value="Sig_transdc_His_kin_Hpt_dom"/>
</dbReference>
<keyword evidence="4" id="KW-0808">Transferase</keyword>
<dbReference type="PANTHER" id="PTHR28242">
    <property type="entry name" value="PHOSPHORELAY INTERMEDIATE PROTEIN YPD1"/>
    <property type="match status" value="1"/>
</dbReference>
<reference evidence="4 5" key="1">
    <citation type="journal article" date="2012" name="Eukaryot. Cell">
        <title>Draft genome sequence of CBS 2479, the standard type strain of Trichosporon asahii.</title>
        <authorList>
            <person name="Yang R.Y."/>
            <person name="Li H.T."/>
            <person name="Zhu H."/>
            <person name="Zhou G.P."/>
            <person name="Wang M."/>
            <person name="Wang L."/>
        </authorList>
    </citation>
    <scope>NUCLEOTIDE SEQUENCE [LARGE SCALE GENOMIC DNA]</scope>
    <source>
        <strain evidence="5">ATCC 90039 / CBS 2479 / JCM 2466 / KCTC 7840 / NCYC 2677 / UAMH 7654</strain>
    </source>
</reference>
<dbReference type="GO" id="GO:0005634">
    <property type="term" value="C:nucleus"/>
    <property type="evidence" value="ECO:0007669"/>
    <property type="project" value="TreeGrafter"/>
</dbReference>
<feature type="domain" description="HPt" evidence="3">
    <location>
        <begin position="124"/>
        <end position="222"/>
    </location>
</feature>